<dbReference type="AlphaFoldDB" id="A0A1I4RBE9"/>
<reference evidence="9 10" key="1">
    <citation type="submission" date="2016-10" db="EMBL/GenBank/DDBJ databases">
        <authorList>
            <person name="de Groot N.N."/>
        </authorList>
    </citation>
    <scope>NUCLEOTIDE SEQUENCE [LARGE SCALE GENOMIC DNA]</scope>
    <source>
        <strain evidence="9 10">DSM 9990</strain>
    </source>
</reference>
<keyword evidence="2 9" id="KW-0548">Nucleotidyltransferase</keyword>
<proteinExistence type="predicted"/>
<feature type="domain" description="Glutamate-ammonia ligase adenylyltransferase repeated" evidence="7">
    <location>
        <begin position="22"/>
        <end position="256"/>
    </location>
</feature>
<dbReference type="Proteomes" id="UP000199611">
    <property type="component" value="Unassembled WGS sequence"/>
</dbReference>
<dbReference type="InterPro" id="IPR043519">
    <property type="entry name" value="NT_sf"/>
</dbReference>
<evidence type="ECO:0000256" key="6">
    <source>
        <dbReference type="ARBA" id="ARBA00023268"/>
    </source>
</evidence>
<sequence length="942" mass="107859">MSEKAQLDITDPSDQRQALELASNYAKTLLQRFPEYSEWLWDQKSIRRSFSLLDVHRDFQKEIGEAPSLAEVARAMRRVKQRHFLRLALRDLIGLDDLQSSTGQLSDFACAAFQTAYQFLEKFPHLWNGVLLIDEIKSGNLSLAVIGLGKLGAHELNFVSDVDIMFIYEMDPTSSNRLLHEVVSTLTRLCHALVHLVDDIVEGDRLFKVDLRLRPGGKDSELVVPLPFALHHYLVEGQSWERFALIKASPLAGNISLGNYLIREVQPFIYRRFLDFQALDEIRRMRDRILSETPPTKPGPGYDVKLGIGGIREIEFIVQALQIIYGGRKPDLREASTLKALKKLAKEEILPEDVAMKLSEAYEFLRRTEHWIQLANNVQSHKIPRSATAMEKLVRAVMRVHPSEEVGPYIEQFIKHLHNQTDFVNNQFRSLFGEEFTRYGGRGEEVPKEEEETEALNSRCIKEIIEKWSASKELSEEKKAFVAVVADRSSTLVCKLPNSFPAETAAVKIIRFMEGVLRRPGLVKFFLGGSRRHQSNRTLQRALEALIRSPFAANILIHLPGLAENLKDTFQDFEDWSSECSAVMESTPAFEEKIQWLRRFKNERLLTIVLQDILKNPGPEIIGTELTRLAEYFVNQTYRITCERLGINPEAYPLCVCALGKLGSREMGYHSDLDLMFVFSAELADNGKGLEQIPEETVKLVQRFVRLLSINLEEGPGYEVDMRLRPSGNYGPLVVTRRAWDEYYQDQADPWEYASLVRFRPVAGNGELARVLVDRVTEILSVPRDPEKVWRRLCDLRKRMEEERLGETGDREGIHIKLGSGGLADIELWCQGTVVVWNRPGWTPGTTTGELLPGVLDTWNVNPREAEKIADAFRILRWLELRTSLVHPEGHTGWLKPDDWEALESYGLLPLKEAELSYGDVKRAMSLIRLWWNRVCDTRRPF</sequence>
<gene>
    <name evidence="9" type="ORF">SAMN05660836_00504</name>
</gene>
<dbReference type="OrthoDB" id="9759366at2"/>
<evidence type="ECO:0000313" key="9">
    <source>
        <dbReference type="EMBL" id="SFM49203.1"/>
    </source>
</evidence>
<evidence type="ECO:0000256" key="2">
    <source>
        <dbReference type="ARBA" id="ARBA00022695"/>
    </source>
</evidence>
<evidence type="ECO:0000256" key="3">
    <source>
        <dbReference type="ARBA" id="ARBA00022741"/>
    </source>
</evidence>
<dbReference type="Pfam" id="PF03710">
    <property type="entry name" value="GlnE"/>
    <property type="match status" value="2"/>
</dbReference>
<dbReference type="InterPro" id="IPR005190">
    <property type="entry name" value="GlnE_rpt_dom"/>
</dbReference>
<accession>A0A1I4RBE9</accession>
<protein>
    <submittedName>
        <fullName evidence="9">Glutamate-ammonia-ligase adenylyltransferase</fullName>
    </submittedName>
</protein>
<keyword evidence="3" id="KW-0547">Nucleotide-binding</keyword>
<keyword evidence="9" id="KW-0436">Ligase</keyword>
<feature type="domain" description="PII-uridylyltransferase/Glutamine-synthetase adenylyltransferase" evidence="8">
    <location>
        <begin position="300"/>
        <end position="432"/>
    </location>
</feature>
<dbReference type="PANTHER" id="PTHR30621:SF0">
    <property type="entry name" value="BIFUNCTIONAL GLUTAMINE SYNTHETASE ADENYLYLTRANSFERASE_ADENYLYL-REMOVING ENZYME"/>
    <property type="match status" value="1"/>
</dbReference>
<dbReference type="GO" id="GO:0016874">
    <property type="term" value="F:ligase activity"/>
    <property type="evidence" value="ECO:0007669"/>
    <property type="project" value="UniProtKB-KW"/>
</dbReference>
<evidence type="ECO:0000259" key="7">
    <source>
        <dbReference type="Pfam" id="PF03710"/>
    </source>
</evidence>
<dbReference type="CDD" id="cd05401">
    <property type="entry name" value="NT_GlnE_GlnD_like"/>
    <property type="match status" value="2"/>
</dbReference>
<keyword evidence="6" id="KW-0511">Multifunctional enzyme</keyword>
<dbReference type="STRING" id="39841.SAMN05660836_00504"/>
<dbReference type="GO" id="GO:0005829">
    <property type="term" value="C:cytosol"/>
    <property type="evidence" value="ECO:0007669"/>
    <property type="project" value="TreeGrafter"/>
</dbReference>
<dbReference type="PANTHER" id="PTHR30621">
    <property type="entry name" value="GLUTAMINE SYNTHETASE ADENYLYLTRANSFERASE"/>
    <property type="match status" value="1"/>
</dbReference>
<evidence type="ECO:0000256" key="5">
    <source>
        <dbReference type="ARBA" id="ARBA00022842"/>
    </source>
</evidence>
<dbReference type="GO" id="GO:0005524">
    <property type="term" value="F:ATP binding"/>
    <property type="evidence" value="ECO:0007669"/>
    <property type="project" value="UniProtKB-KW"/>
</dbReference>
<dbReference type="RefSeq" id="WP_093393222.1">
    <property type="nucleotide sequence ID" value="NZ_FOUU01000001.1"/>
</dbReference>
<evidence type="ECO:0000256" key="4">
    <source>
        <dbReference type="ARBA" id="ARBA00022840"/>
    </source>
</evidence>
<dbReference type="Gene3D" id="3.30.460.10">
    <property type="entry name" value="Beta Polymerase, domain 2"/>
    <property type="match status" value="2"/>
</dbReference>
<dbReference type="EMBL" id="FOUU01000001">
    <property type="protein sequence ID" value="SFM49203.1"/>
    <property type="molecule type" value="Genomic_DNA"/>
</dbReference>
<dbReference type="GO" id="GO:0000820">
    <property type="term" value="P:regulation of glutamine family amino acid metabolic process"/>
    <property type="evidence" value="ECO:0007669"/>
    <property type="project" value="TreeGrafter"/>
</dbReference>
<organism evidence="9 10">
    <name type="scientific">Thermodesulforhabdus norvegica</name>
    <dbReference type="NCBI Taxonomy" id="39841"/>
    <lineage>
        <taxon>Bacteria</taxon>
        <taxon>Pseudomonadati</taxon>
        <taxon>Thermodesulfobacteriota</taxon>
        <taxon>Syntrophobacteria</taxon>
        <taxon>Syntrophobacterales</taxon>
        <taxon>Thermodesulforhabdaceae</taxon>
        <taxon>Thermodesulforhabdus</taxon>
    </lineage>
</organism>
<dbReference type="SUPFAM" id="SSF81301">
    <property type="entry name" value="Nucleotidyltransferase"/>
    <property type="match status" value="2"/>
</dbReference>
<dbReference type="InterPro" id="IPR013546">
    <property type="entry name" value="PII_UdlTrfase/GS_AdlTrfase"/>
</dbReference>
<keyword evidence="5" id="KW-0460">Magnesium</keyword>
<dbReference type="Pfam" id="PF08335">
    <property type="entry name" value="GlnD_UR_UTase"/>
    <property type="match status" value="1"/>
</dbReference>
<dbReference type="NCBIfam" id="NF008292">
    <property type="entry name" value="PRK11072.1"/>
    <property type="match status" value="1"/>
</dbReference>
<keyword evidence="4" id="KW-0067">ATP-binding</keyword>
<keyword evidence="10" id="KW-1185">Reference proteome</keyword>
<dbReference type="SUPFAM" id="SSF81593">
    <property type="entry name" value="Nucleotidyltransferase substrate binding subunit/domain"/>
    <property type="match status" value="2"/>
</dbReference>
<evidence type="ECO:0000256" key="1">
    <source>
        <dbReference type="ARBA" id="ARBA00022679"/>
    </source>
</evidence>
<name>A0A1I4RBE9_9BACT</name>
<dbReference type="InterPro" id="IPR023057">
    <property type="entry name" value="GlnE"/>
</dbReference>
<evidence type="ECO:0000259" key="8">
    <source>
        <dbReference type="Pfam" id="PF08335"/>
    </source>
</evidence>
<evidence type="ECO:0000313" key="10">
    <source>
        <dbReference type="Proteomes" id="UP000199611"/>
    </source>
</evidence>
<dbReference type="Gene3D" id="1.20.120.330">
    <property type="entry name" value="Nucleotidyltransferases domain 2"/>
    <property type="match status" value="2"/>
</dbReference>
<dbReference type="GO" id="GO:0008882">
    <property type="term" value="F:[glutamate-ammonia-ligase] adenylyltransferase activity"/>
    <property type="evidence" value="ECO:0007669"/>
    <property type="project" value="InterPro"/>
</dbReference>
<keyword evidence="1 9" id="KW-0808">Transferase</keyword>
<feature type="domain" description="Glutamate-ammonia ligase adenylyltransferase repeated" evidence="7">
    <location>
        <begin position="541"/>
        <end position="768"/>
    </location>
</feature>